<accession>A0A2N5XXY3</accession>
<name>A0A2N5XXY3_9GAMM</name>
<evidence type="ECO:0000313" key="7">
    <source>
        <dbReference type="Proteomes" id="UP000234845"/>
    </source>
</evidence>
<dbReference type="SUPFAM" id="SSF53448">
    <property type="entry name" value="Nucleotide-diphospho-sugar transferases"/>
    <property type="match status" value="1"/>
</dbReference>
<dbReference type="PANTHER" id="PTHR43179">
    <property type="entry name" value="RHAMNOSYLTRANSFERASE WBBL"/>
    <property type="match status" value="1"/>
</dbReference>
<organism evidence="6 7">
    <name type="scientific">Kineobactrum sediminis</name>
    <dbReference type="NCBI Taxonomy" id="1905677"/>
    <lineage>
        <taxon>Bacteria</taxon>
        <taxon>Pseudomonadati</taxon>
        <taxon>Pseudomonadota</taxon>
        <taxon>Gammaproteobacteria</taxon>
        <taxon>Cellvibrionales</taxon>
        <taxon>Halieaceae</taxon>
        <taxon>Kineobactrum</taxon>
    </lineage>
</organism>
<gene>
    <name evidence="6" type="ORF">CWI75_17635</name>
</gene>
<comment type="similarity">
    <text evidence="1">Belongs to the glycosyltransferase 2 family.</text>
</comment>
<sequence length="354" mass="39935">MAMVRVHPALGRPEAPLCSVCIAHYQGPELIAACIDSVLQQDCEFTVEIIVHDDASPDESVDFLRANYPQVELLASKENVGFCVSNKRMVAHARGKYILLLNNDAALFSDALTTLAREAEQQNPPGILTLPQYDWESGDLVDRGCLLDPFYNPVPNLDPERRDVAMVIGACLWIERETWDRLGGFPEWFGSVGEDLYLCCAARLWALPVEAIPESGYRHRQGHSFGGNKPKDGRLSSSYNRRIMSERNKTFTLYVMTPTALVWPLLIIHLLLLTVEGLALSVLRLNFSVASRIYFNVYRELFGNLNQLRHKRQIFQNNKNGLLRDYFGTSTVIPHKLSMLRRYGVPKINVGAKS</sequence>
<keyword evidence="4" id="KW-1133">Transmembrane helix</keyword>
<comment type="caution">
    <text evidence="6">The sequence shown here is derived from an EMBL/GenBank/DDBJ whole genome shotgun (WGS) entry which is preliminary data.</text>
</comment>
<evidence type="ECO:0000259" key="5">
    <source>
        <dbReference type="Pfam" id="PF00535"/>
    </source>
</evidence>
<dbReference type="GO" id="GO:0016757">
    <property type="term" value="F:glycosyltransferase activity"/>
    <property type="evidence" value="ECO:0007669"/>
    <property type="project" value="UniProtKB-KW"/>
</dbReference>
<keyword evidence="2" id="KW-0328">Glycosyltransferase</keyword>
<evidence type="ECO:0000313" key="6">
    <source>
        <dbReference type="EMBL" id="PLW81000.1"/>
    </source>
</evidence>
<dbReference type="InterPro" id="IPR001173">
    <property type="entry name" value="Glyco_trans_2-like"/>
</dbReference>
<keyword evidence="7" id="KW-1185">Reference proteome</keyword>
<evidence type="ECO:0000256" key="1">
    <source>
        <dbReference type="ARBA" id="ARBA00006739"/>
    </source>
</evidence>
<keyword evidence="4" id="KW-0812">Transmembrane</keyword>
<dbReference type="AlphaFoldDB" id="A0A2N5XXY3"/>
<proteinExistence type="inferred from homology"/>
<reference evidence="7" key="1">
    <citation type="submission" date="2017-11" db="EMBL/GenBank/DDBJ databases">
        <title>The draft genome sequence of Chromatocurvus sp. F02.</title>
        <authorList>
            <person name="Du Z.-J."/>
            <person name="Chang Y.-Q."/>
        </authorList>
    </citation>
    <scope>NUCLEOTIDE SEQUENCE [LARGE SCALE GENOMIC DNA]</scope>
    <source>
        <strain evidence="7">F02</strain>
    </source>
</reference>
<dbReference type="RefSeq" id="WP_101522853.1">
    <property type="nucleotide sequence ID" value="NZ_PKLZ01000018.1"/>
</dbReference>
<feature type="domain" description="Glycosyltransferase 2-like" evidence="5">
    <location>
        <begin position="19"/>
        <end position="124"/>
    </location>
</feature>
<dbReference type="PANTHER" id="PTHR43179:SF12">
    <property type="entry name" value="GALACTOFURANOSYLTRANSFERASE GLFT2"/>
    <property type="match status" value="1"/>
</dbReference>
<protein>
    <submittedName>
        <fullName evidence="6">Glycosyl transferase</fullName>
    </submittedName>
</protein>
<dbReference type="InterPro" id="IPR029044">
    <property type="entry name" value="Nucleotide-diphossugar_trans"/>
</dbReference>
<dbReference type="OrthoDB" id="9807209at2"/>
<dbReference type="Proteomes" id="UP000234845">
    <property type="component" value="Unassembled WGS sequence"/>
</dbReference>
<keyword evidence="3 6" id="KW-0808">Transferase</keyword>
<evidence type="ECO:0000256" key="3">
    <source>
        <dbReference type="ARBA" id="ARBA00022679"/>
    </source>
</evidence>
<evidence type="ECO:0000256" key="2">
    <source>
        <dbReference type="ARBA" id="ARBA00022676"/>
    </source>
</evidence>
<dbReference type="EMBL" id="PKLZ01000018">
    <property type="protein sequence ID" value="PLW81000.1"/>
    <property type="molecule type" value="Genomic_DNA"/>
</dbReference>
<evidence type="ECO:0000256" key="4">
    <source>
        <dbReference type="SAM" id="Phobius"/>
    </source>
</evidence>
<dbReference type="Gene3D" id="3.90.550.10">
    <property type="entry name" value="Spore Coat Polysaccharide Biosynthesis Protein SpsA, Chain A"/>
    <property type="match status" value="1"/>
</dbReference>
<dbReference type="Pfam" id="PF00535">
    <property type="entry name" value="Glycos_transf_2"/>
    <property type="match status" value="1"/>
</dbReference>
<keyword evidence="4" id="KW-0472">Membrane</keyword>
<feature type="transmembrane region" description="Helical" evidence="4">
    <location>
        <begin position="251"/>
        <end position="272"/>
    </location>
</feature>